<proteinExistence type="predicted"/>
<comment type="caution">
    <text evidence="1">The sequence shown here is derived from an EMBL/GenBank/DDBJ whole genome shotgun (WGS) entry which is preliminary data.</text>
</comment>
<protein>
    <submittedName>
        <fullName evidence="1">Uncharacterized protein</fullName>
    </submittedName>
</protein>
<dbReference type="Proteomes" id="UP000324222">
    <property type="component" value="Unassembled WGS sequence"/>
</dbReference>
<gene>
    <name evidence="1" type="ORF">E2C01_058008</name>
</gene>
<keyword evidence="2" id="KW-1185">Reference proteome</keyword>
<name>A0A5B7H1V5_PORTR</name>
<dbReference type="AlphaFoldDB" id="A0A5B7H1V5"/>
<organism evidence="1 2">
    <name type="scientific">Portunus trituberculatus</name>
    <name type="common">Swimming crab</name>
    <name type="synonym">Neptunus trituberculatus</name>
    <dbReference type="NCBI Taxonomy" id="210409"/>
    <lineage>
        <taxon>Eukaryota</taxon>
        <taxon>Metazoa</taxon>
        <taxon>Ecdysozoa</taxon>
        <taxon>Arthropoda</taxon>
        <taxon>Crustacea</taxon>
        <taxon>Multicrustacea</taxon>
        <taxon>Malacostraca</taxon>
        <taxon>Eumalacostraca</taxon>
        <taxon>Eucarida</taxon>
        <taxon>Decapoda</taxon>
        <taxon>Pleocyemata</taxon>
        <taxon>Brachyura</taxon>
        <taxon>Eubrachyura</taxon>
        <taxon>Portunoidea</taxon>
        <taxon>Portunidae</taxon>
        <taxon>Portuninae</taxon>
        <taxon>Portunus</taxon>
    </lineage>
</organism>
<accession>A0A5B7H1V5</accession>
<evidence type="ECO:0000313" key="1">
    <source>
        <dbReference type="EMBL" id="MPC63899.1"/>
    </source>
</evidence>
<evidence type="ECO:0000313" key="2">
    <source>
        <dbReference type="Proteomes" id="UP000324222"/>
    </source>
</evidence>
<reference evidence="1 2" key="1">
    <citation type="submission" date="2019-05" db="EMBL/GenBank/DDBJ databases">
        <title>Another draft genome of Portunus trituberculatus and its Hox gene families provides insights of decapod evolution.</title>
        <authorList>
            <person name="Jeong J.-H."/>
            <person name="Song I."/>
            <person name="Kim S."/>
            <person name="Choi T."/>
            <person name="Kim D."/>
            <person name="Ryu S."/>
            <person name="Kim W."/>
        </authorList>
    </citation>
    <scope>NUCLEOTIDE SEQUENCE [LARGE SCALE GENOMIC DNA]</scope>
    <source>
        <tissue evidence="1">Muscle</tissue>
    </source>
</reference>
<sequence length="105" mass="11289">MVPSLAVSYVGILVYSRDEAGRGVEACVRQRDAAPGATSHLLPDRCGAVNMTGLHQEPMGGAVGGAMRYSRSWRAGWSVCHKHGKKKEHTGALLVPRRAGLPRLR</sequence>
<dbReference type="EMBL" id="VSRR010021395">
    <property type="protein sequence ID" value="MPC63899.1"/>
    <property type="molecule type" value="Genomic_DNA"/>
</dbReference>